<gene>
    <name evidence="3" type="ORF">CR103_20710</name>
</gene>
<dbReference type="Proteomes" id="UP000228593">
    <property type="component" value="Unassembled WGS sequence"/>
</dbReference>
<feature type="chain" id="PRO_5013856385" description="Energy transducer TonB" evidence="2">
    <location>
        <begin position="23"/>
        <end position="170"/>
    </location>
</feature>
<keyword evidence="4" id="KW-1185">Reference proteome</keyword>
<evidence type="ECO:0000256" key="1">
    <source>
        <dbReference type="SAM" id="MobiDB-lite"/>
    </source>
</evidence>
<dbReference type="SUPFAM" id="SSF74653">
    <property type="entry name" value="TolA/TonB C-terminal domain"/>
    <property type="match status" value="1"/>
</dbReference>
<dbReference type="OrthoDB" id="8758366at2"/>
<protein>
    <recommendedName>
        <fullName evidence="5">Energy transducer TonB</fullName>
    </recommendedName>
</protein>
<evidence type="ECO:0008006" key="5">
    <source>
        <dbReference type="Google" id="ProtNLM"/>
    </source>
</evidence>
<proteinExistence type="predicted"/>
<feature type="region of interest" description="Disordered" evidence="1">
    <location>
        <begin position="31"/>
        <end position="54"/>
    </location>
</feature>
<keyword evidence="2" id="KW-0732">Signal</keyword>
<reference evidence="3 4" key="1">
    <citation type="submission" date="2017-10" db="EMBL/GenBank/DDBJ databases">
        <title>Massilia psychrophilum sp. nov., a novel purple-pigmented bacterium isolated from Tianshan glacier, Xinjiang Municipality, China.</title>
        <authorList>
            <person name="Wang H."/>
        </authorList>
    </citation>
    <scope>NUCLEOTIDE SEQUENCE [LARGE SCALE GENOMIC DNA]</scope>
    <source>
        <strain evidence="3 4">JCM 30813</strain>
    </source>
</reference>
<dbReference type="EMBL" id="PDOB01000055">
    <property type="protein sequence ID" value="PIL37945.1"/>
    <property type="molecule type" value="Genomic_DNA"/>
</dbReference>
<dbReference type="AlphaFoldDB" id="A0A2G8SVX8"/>
<organism evidence="3 4">
    <name type="scientific">Massilia psychrophila</name>
    <dbReference type="NCBI Taxonomy" id="1603353"/>
    <lineage>
        <taxon>Bacteria</taxon>
        <taxon>Pseudomonadati</taxon>
        <taxon>Pseudomonadota</taxon>
        <taxon>Betaproteobacteria</taxon>
        <taxon>Burkholderiales</taxon>
        <taxon>Oxalobacteraceae</taxon>
        <taxon>Telluria group</taxon>
        <taxon>Massilia</taxon>
    </lineage>
</organism>
<comment type="caution">
    <text evidence="3">The sequence shown here is derived from an EMBL/GenBank/DDBJ whole genome shotgun (WGS) entry which is preliminary data.</text>
</comment>
<name>A0A2G8SVX8_9BURK</name>
<evidence type="ECO:0000313" key="4">
    <source>
        <dbReference type="Proteomes" id="UP000228593"/>
    </source>
</evidence>
<sequence length="170" mass="18045">MNIKRTSRAACAALLASLAACGGAPKLASQAPAPAPASPYARHTPGAPLSGQRTSFDNVESYKADVAAQIMRYNTAHTFNGRLPPMLPAIVVLSITVDKTGNLTKLAVQRSRDSDASNVALASMRRAGILPKPFNLVTGADSSLTFSETFLFNADYRFQLRSLAPIQHSD</sequence>
<dbReference type="PROSITE" id="PS51257">
    <property type="entry name" value="PROKAR_LIPOPROTEIN"/>
    <property type="match status" value="1"/>
</dbReference>
<evidence type="ECO:0000256" key="2">
    <source>
        <dbReference type="SAM" id="SignalP"/>
    </source>
</evidence>
<feature type="signal peptide" evidence="2">
    <location>
        <begin position="1"/>
        <end position="22"/>
    </location>
</feature>
<accession>A0A2G8SVX8</accession>
<evidence type="ECO:0000313" key="3">
    <source>
        <dbReference type="EMBL" id="PIL37945.1"/>
    </source>
</evidence>
<dbReference type="RefSeq" id="WP_099917815.1">
    <property type="nucleotide sequence ID" value="NZ_BMHS01000042.1"/>
</dbReference>
<dbReference type="Gene3D" id="3.30.1150.10">
    <property type="match status" value="1"/>
</dbReference>